<feature type="transmembrane region" description="Helical" evidence="2">
    <location>
        <begin position="43"/>
        <end position="62"/>
    </location>
</feature>
<name>A0ABQ3Z7Y7_9ACTN</name>
<accession>A0ABQ3Z7Y7</accession>
<keyword evidence="2" id="KW-0472">Membrane</keyword>
<keyword evidence="4" id="KW-1185">Reference proteome</keyword>
<keyword evidence="2" id="KW-1133">Transmembrane helix</keyword>
<evidence type="ECO:0000313" key="4">
    <source>
        <dbReference type="Proteomes" id="UP000637628"/>
    </source>
</evidence>
<comment type="caution">
    <text evidence="3">The sequence shown here is derived from an EMBL/GenBank/DDBJ whole genome shotgun (WGS) entry which is preliminary data.</text>
</comment>
<reference evidence="3 4" key="1">
    <citation type="submission" date="2021-01" db="EMBL/GenBank/DDBJ databases">
        <title>Whole genome shotgun sequence of Actinoplanes durhamensis NBRC 14914.</title>
        <authorList>
            <person name="Komaki H."/>
            <person name="Tamura T."/>
        </authorList>
    </citation>
    <scope>NUCLEOTIDE SEQUENCE [LARGE SCALE GENOMIC DNA]</scope>
    <source>
        <strain evidence="3 4">NBRC 14914</strain>
    </source>
</reference>
<evidence type="ECO:0000313" key="3">
    <source>
        <dbReference type="EMBL" id="GIE05654.1"/>
    </source>
</evidence>
<evidence type="ECO:0000256" key="1">
    <source>
        <dbReference type="SAM" id="MobiDB-lite"/>
    </source>
</evidence>
<dbReference type="Proteomes" id="UP000637628">
    <property type="component" value="Unassembled WGS sequence"/>
</dbReference>
<organism evidence="3 4">
    <name type="scientific">Paractinoplanes durhamensis</name>
    <dbReference type="NCBI Taxonomy" id="113563"/>
    <lineage>
        <taxon>Bacteria</taxon>
        <taxon>Bacillati</taxon>
        <taxon>Actinomycetota</taxon>
        <taxon>Actinomycetes</taxon>
        <taxon>Micromonosporales</taxon>
        <taxon>Micromonosporaceae</taxon>
        <taxon>Paractinoplanes</taxon>
    </lineage>
</organism>
<feature type="region of interest" description="Disordered" evidence="1">
    <location>
        <begin position="92"/>
        <end position="114"/>
    </location>
</feature>
<dbReference type="EMBL" id="BOML01000057">
    <property type="protein sequence ID" value="GIE05654.1"/>
    <property type="molecule type" value="Genomic_DNA"/>
</dbReference>
<sequence length="114" mass="11782">MHLWQCALWGLLGGAVVEGLEWATIMRNGRWPWNKRRRAGPLVASILIRLGAGAGLAAAVGASGPISVLGTFSVGVGAPLIIEKIAQQVPPEITQNAPVPENAGLSRPEAADAA</sequence>
<protein>
    <submittedName>
        <fullName evidence="3">Uncharacterized protein</fullName>
    </submittedName>
</protein>
<keyword evidence="2" id="KW-0812">Transmembrane</keyword>
<dbReference type="RefSeq" id="WP_203733518.1">
    <property type="nucleotide sequence ID" value="NZ_BAAATX010000009.1"/>
</dbReference>
<evidence type="ECO:0000256" key="2">
    <source>
        <dbReference type="SAM" id="Phobius"/>
    </source>
</evidence>
<proteinExistence type="predicted"/>
<gene>
    <name evidence="3" type="ORF">Adu01nite_70040</name>
</gene>